<reference evidence="3 4" key="1">
    <citation type="submission" date="2016-10" db="EMBL/GenBank/DDBJ databases">
        <authorList>
            <person name="de Groot N.N."/>
        </authorList>
    </citation>
    <scope>NUCLEOTIDE SEQUENCE [LARGE SCALE GENOMIC DNA]</scope>
    <source>
        <strain evidence="3 4">DSM 22126</strain>
    </source>
</reference>
<sequence length="246" mass="26334">MKSQHLTRARVRSALSVFVVLVICGLMFTASASLANGSSDRHAENLPELVAQESERVADLQDEVDDLDAEISTLQEEAGVDATDGTSADMRVVSGSIAVEGDGVRVSLNDAPDSALSDDYRPDDLVVHQQDLQGFVNALWAGGAEAMTLQGRRVGPTTAFRCVGNVLILHGRVYSPPYVVEAIGDPDALRAGMDDSDAVEIYRSWVDVVGLGLDISDETGLEMPRTESVELSYARLPDDQLDEVAS</sequence>
<evidence type="ECO:0000313" key="3">
    <source>
        <dbReference type="EMBL" id="SDR94866.1"/>
    </source>
</evidence>
<dbReference type="PANTHER" id="PTHR37313:SF4">
    <property type="entry name" value="CONSERVED MEMBRANE PROTEIN-RELATED"/>
    <property type="match status" value="1"/>
</dbReference>
<protein>
    <submittedName>
        <fullName evidence="3">Uncharacterized conserved protein YlxW, UPF0749 family</fullName>
    </submittedName>
</protein>
<dbReference type="GO" id="GO:0005886">
    <property type="term" value="C:plasma membrane"/>
    <property type="evidence" value="ECO:0007669"/>
    <property type="project" value="TreeGrafter"/>
</dbReference>
<gene>
    <name evidence="3" type="ORF">SAMN04489860_0455</name>
</gene>
<evidence type="ECO:0000256" key="1">
    <source>
        <dbReference type="ARBA" id="ARBA00009108"/>
    </source>
</evidence>
<dbReference type="EMBL" id="LT629776">
    <property type="protein sequence ID" value="SDR94866.1"/>
    <property type="molecule type" value="Genomic_DNA"/>
</dbReference>
<organism evidence="3 4">
    <name type="scientific">Paraoerskovia marina</name>
    <dbReference type="NCBI Taxonomy" id="545619"/>
    <lineage>
        <taxon>Bacteria</taxon>
        <taxon>Bacillati</taxon>
        <taxon>Actinomycetota</taxon>
        <taxon>Actinomycetes</taxon>
        <taxon>Micrococcales</taxon>
        <taxon>Cellulomonadaceae</taxon>
        <taxon>Paraoerskovia</taxon>
    </lineage>
</organism>
<feature type="coiled-coil region" evidence="2">
    <location>
        <begin position="50"/>
        <end position="77"/>
    </location>
</feature>
<proteinExistence type="inferred from homology"/>
<evidence type="ECO:0000256" key="2">
    <source>
        <dbReference type="SAM" id="Coils"/>
    </source>
</evidence>
<keyword evidence="2" id="KW-0175">Coiled coil</keyword>
<dbReference type="PANTHER" id="PTHR37313">
    <property type="entry name" value="UPF0749 PROTEIN RV1825"/>
    <property type="match status" value="1"/>
</dbReference>
<dbReference type="Proteomes" id="UP000185663">
    <property type="component" value="Chromosome I"/>
</dbReference>
<evidence type="ECO:0000313" key="4">
    <source>
        <dbReference type="Proteomes" id="UP000185663"/>
    </source>
</evidence>
<keyword evidence="4" id="KW-1185">Reference proteome</keyword>
<dbReference type="InterPro" id="IPR010273">
    <property type="entry name" value="DUF881"/>
</dbReference>
<dbReference type="Gene3D" id="3.30.70.1880">
    <property type="entry name" value="Protein of unknown function DUF881"/>
    <property type="match status" value="1"/>
</dbReference>
<dbReference type="eggNOG" id="COG3879">
    <property type="taxonomic scope" value="Bacteria"/>
</dbReference>
<dbReference type="Pfam" id="PF05949">
    <property type="entry name" value="DUF881"/>
    <property type="match status" value="1"/>
</dbReference>
<accession>A0A1H1N799</accession>
<comment type="similarity">
    <text evidence="1">Belongs to the UPF0749 family.</text>
</comment>
<dbReference type="STRING" id="545619.SAMN04489860_0455"/>
<name>A0A1H1N799_9CELL</name>
<dbReference type="AlphaFoldDB" id="A0A1H1N799"/>